<name>X1R2R9_9ZZZZ</name>
<comment type="caution">
    <text evidence="1">The sequence shown here is derived from an EMBL/GenBank/DDBJ whole genome shotgun (WGS) entry which is preliminary data.</text>
</comment>
<dbReference type="AlphaFoldDB" id="X1R2R9"/>
<sequence length="258" mass="27377">MADEMTKVFNAVREFLGPQSKGKSYIVKPGEEGYMVEEVEEGKPTVVTAPGQGSGTPPPSYLVDAEGNVTEAPAGRPIVIKQSAPATSPQPGKTLLVRQTPEGIVTEEYEPGRPIIITAAPPSPGSNMPGMVPFPVFGEDGKPVYDSEGKPVYANIEPMMKWMGFQGEQKRADERHGALMGLAQTVRENVGDGIAALKAAAEEAKKGAGAKTPAAQPTVYECSDCHTKFSIPDVPYETVTCPNPQCGRVYSKAEIEAV</sequence>
<dbReference type="EMBL" id="BARW01001585">
    <property type="protein sequence ID" value="GAI61376.1"/>
    <property type="molecule type" value="Genomic_DNA"/>
</dbReference>
<organism evidence="1">
    <name type="scientific">marine sediment metagenome</name>
    <dbReference type="NCBI Taxonomy" id="412755"/>
    <lineage>
        <taxon>unclassified sequences</taxon>
        <taxon>metagenomes</taxon>
        <taxon>ecological metagenomes</taxon>
    </lineage>
</organism>
<protein>
    <submittedName>
        <fullName evidence="1">Uncharacterized protein</fullName>
    </submittedName>
</protein>
<evidence type="ECO:0000313" key="1">
    <source>
        <dbReference type="EMBL" id="GAI61376.1"/>
    </source>
</evidence>
<reference evidence="1" key="1">
    <citation type="journal article" date="2014" name="Front. Microbiol.">
        <title>High frequency of phylogenetically diverse reductive dehalogenase-homologous genes in deep subseafloor sedimentary metagenomes.</title>
        <authorList>
            <person name="Kawai M."/>
            <person name="Futagami T."/>
            <person name="Toyoda A."/>
            <person name="Takaki Y."/>
            <person name="Nishi S."/>
            <person name="Hori S."/>
            <person name="Arai W."/>
            <person name="Tsubouchi T."/>
            <person name="Morono Y."/>
            <person name="Uchiyama I."/>
            <person name="Ito T."/>
            <person name="Fujiyama A."/>
            <person name="Inagaki F."/>
            <person name="Takami H."/>
        </authorList>
    </citation>
    <scope>NUCLEOTIDE SEQUENCE</scope>
    <source>
        <strain evidence="1">Expedition CK06-06</strain>
    </source>
</reference>
<gene>
    <name evidence="1" type="ORF">S12H4_04950</name>
</gene>
<accession>X1R2R9</accession>
<proteinExistence type="predicted"/>